<accession>A0A6J4T352</accession>
<reference evidence="1" key="1">
    <citation type="submission" date="2020-02" db="EMBL/GenBank/DDBJ databases">
        <authorList>
            <person name="Meier V. D."/>
        </authorList>
    </citation>
    <scope>NUCLEOTIDE SEQUENCE</scope>
    <source>
        <strain evidence="1">AVDCRST_MAG96</strain>
    </source>
</reference>
<gene>
    <name evidence="1" type="ORF">AVDCRST_MAG96-2501</name>
</gene>
<name>A0A6J4T352_9BACT</name>
<feature type="non-terminal residue" evidence="1">
    <location>
        <position position="55"/>
    </location>
</feature>
<dbReference type="AlphaFoldDB" id="A0A6J4T352"/>
<protein>
    <submittedName>
        <fullName evidence="1">Uncharacterized protein</fullName>
    </submittedName>
</protein>
<proteinExistence type="predicted"/>
<organism evidence="1">
    <name type="scientific">uncultured Segetibacter sp</name>
    <dbReference type="NCBI Taxonomy" id="481133"/>
    <lineage>
        <taxon>Bacteria</taxon>
        <taxon>Pseudomonadati</taxon>
        <taxon>Bacteroidota</taxon>
        <taxon>Chitinophagia</taxon>
        <taxon>Chitinophagales</taxon>
        <taxon>Chitinophagaceae</taxon>
        <taxon>Segetibacter</taxon>
        <taxon>environmental samples</taxon>
    </lineage>
</organism>
<evidence type="ECO:0000313" key="1">
    <source>
        <dbReference type="EMBL" id="CAA9511956.1"/>
    </source>
</evidence>
<dbReference type="EMBL" id="CADCVN010000981">
    <property type="protein sequence ID" value="CAA9511956.1"/>
    <property type="molecule type" value="Genomic_DNA"/>
</dbReference>
<sequence>CIFSIIQVPEAGVLQSATDLIFYRKVSGGYRKKSYTVLYFFLRVNLVRLQQQIQF</sequence>
<feature type="non-terminal residue" evidence="1">
    <location>
        <position position="1"/>
    </location>
</feature>